<gene>
    <name evidence="2" type="ORF">CC86DRAFT_440259</name>
</gene>
<sequence length="232" mass="27577">MPLDVEKILAKAVAAPRQWPLGIDATNETANREIQHLEQVIAAAPQLQRTYESREKRVDVIIAAKKRMRELGKEKRALEDAASKLPDWEVFNQLRKQETKWRDDQTELERLREKRDQWEADEAEFTRLQDAEAHQIEDSNALISLRAEKAEWDEGQIELSDNMEQLEEDEKKWKFDEKELIQLRRIKREWETKQSTPDRLQASEAQWQTDNDELVRLRHENAAWDTRQLILN</sequence>
<accession>A0A6A7A3M8</accession>
<dbReference type="Proteomes" id="UP000799424">
    <property type="component" value="Unassembled WGS sequence"/>
</dbReference>
<evidence type="ECO:0000313" key="3">
    <source>
        <dbReference type="Proteomes" id="UP000799424"/>
    </source>
</evidence>
<name>A0A6A7A3M8_9PLEO</name>
<keyword evidence="1" id="KW-0175">Coiled coil</keyword>
<keyword evidence="3" id="KW-1185">Reference proteome</keyword>
<feature type="coiled-coil region" evidence="1">
    <location>
        <begin position="61"/>
        <end position="128"/>
    </location>
</feature>
<organism evidence="2 3">
    <name type="scientific">Ophiobolus disseminans</name>
    <dbReference type="NCBI Taxonomy" id="1469910"/>
    <lineage>
        <taxon>Eukaryota</taxon>
        <taxon>Fungi</taxon>
        <taxon>Dikarya</taxon>
        <taxon>Ascomycota</taxon>
        <taxon>Pezizomycotina</taxon>
        <taxon>Dothideomycetes</taxon>
        <taxon>Pleosporomycetidae</taxon>
        <taxon>Pleosporales</taxon>
        <taxon>Pleosporineae</taxon>
        <taxon>Phaeosphaeriaceae</taxon>
        <taxon>Ophiobolus</taxon>
    </lineage>
</organism>
<evidence type="ECO:0000256" key="1">
    <source>
        <dbReference type="SAM" id="Coils"/>
    </source>
</evidence>
<evidence type="ECO:0000313" key="2">
    <source>
        <dbReference type="EMBL" id="KAF2827726.1"/>
    </source>
</evidence>
<protein>
    <submittedName>
        <fullName evidence="2">Uncharacterized protein</fullName>
    </submittedName>
</protein>
<reference evidence="2" key="1">
    <citation type="journal article" date="2020" name="Stud. Mycol.">
        <title>101 Dothideomycetes genomes: a test case for predicting lifestyles and emergence of pathogens.</title>
        <authorList>
            <person name="Haridas S."/>
            <person name="Albert R."/>
            <person name="Binder M."/>
            <person name="Bloem J."/>
            <person name="Labutti K."/>
            <person name="Salamov A."/>
            <person name="Andreopoulos B."/>
            <person name="Baker S."/>
            <person name="Barry K."/>
            <person name="Bills G."/>
            <person name="Bluhm B."/>
            <person name="Cannon C."/>
            <person name="Castanera R."/>
            <person name="Culley D."/>
            <person name="Daum C."/>
            <person name="Ezra D."/>
            <person name="Gonzalez J."/>
            <person name="Henrissat B."/>
            <person name="Kuo A."/>
            <person name="Liang C."/>
            <person name="Lipzen A."/>
            <person name="Lutzoni F."/>
            <person name="Magnuson J."/>
            <person name="Mondo S."/>
            <person name="Nolan M."/>
            <person name="Ohm R."/>
            <person name="Pangilinan J."/>
            <person name="Park H.-J."/>
            <person name="Ramirez L."/>
            <person name="Alfaro M."/>
            <person name="Sun H."/>
            <person name="Tritt A."/>
            <person name="Yoshinaga Y."/>
            <person name="Zwiers L.-H."/>
            <person name="Turgeon B."/>
            <person name="Goodwin S."/>
            <person name="Spatafora J."/>
            <person name="Crous P."/>
            <person name="Grigoriev I."/>
        </authorList>
    </citation>
    <scope>NUCLEOTIDE SEQUENCE</scope>
    <source>
        <strain evidence="2">CBS 113818</strain>
    </source>
</reference>
<dbReference type="AlphaFoldDB" id="A0A6A7A3M8"/>
<dbReference type="EMBL" id="MU006224">
    <property type="protein sequence ID" value="KAF2827726.1"/>
    <property type="molecule type" value="Genomic_DNA"/>
</dbReference>
<proteinExistence type="predicted"/>